<organism evidence="1">
    <name type="scientific">Oikopleura dioica</name>
    <name type="common">Tunicate</name>
    <dbReference type="NCBI Taxonomy" id="34765"/>
    <lineage>
        <taxon>Eukaryota</taxon>
        <taxon>Metazoa</taxon>
        <taxon>Chordata</taxon>
        <taxon>Tunicata</taxon>
        <taxon>Appendicularia</taxon>
        <taxon>Copelata</taxon>
        <taxon>Oikopleuridae</taxon>
        <taxon>Oikopleura</taxon>
    </lineage>
</organism>
<dbReference type="AlphaFoldDB" id="E4Z186"/>
<evidence type="ECO:0000313" key="1">
    <source>
        <dbReference type="EMBL" id="CBY41464.1"/>
    </source>
</evidence>
<name>E4Z186_OIKDI</name>
<dbReference type="EMBL" id="FN656452">
    <property type="protein sequence ID" value="CBY41464.1"/>
    <property type="molecule type" value="Genomic_DNA"/>
</dbReference>
<reference evidence="1" key="1">
    <citation type="journal article" date="2010" name="Science">
        <title>Plasticity of animal genome architecture unmasked by rapid evolution of a pelagic tunicate.</title>
        <authorList>
            <person name="Denoeud F."/>
            <person name="Henriet S."/>
            <person name="Mungpakdee S."/>
            <person name="Aury J.M."/>
            <person name="Da Silva C."/>
            <person name="Brinkmann H."/>
            <person name="Mikhaleva J."/>
            <person name="Olsen L.C."/>
            <person name="Jubin C."/>
            <person name="Canestro C."/>
            <person name="Bouquet J.M."/>
            <person name="Danks G."/>
            <person name="Poulain J."/>
            <person name="Campsteijn C."/>
            <person name="Adamski M."/>
            <person name="Cross I."/>
            <person name="Yadetie F."/>
            <person name="Muffato M."/>
            <person name="Louis A."/>
            <person name="Butcher S."/>
            <person name="Tsagkogeorga G."/>
            <person name="Konrad A."/>
            <person name="Singh S."/>
            <person name="Jensen M.F."/>
            <person name="Cong E.H."/>
            <person name="Eikeseth-Otteraa H."/>
            <person name="Noel B."/>
            <person name="Anthouard V."/>
            <person name="Porcel B.M."/>
            <person name="Kachouri-Lafond R."/>
            <person name="Nishino A."/>
            <person name="Ugolini M."/>
            <person name="Chourrout P."/>
            <person name="Nishida H."/>
            <person name="Aasland R."/>
            <person name="Huzurbazar S."/>
            <person name="Westhof E."/>
            <person name="Delsuc F."/>
            <person name="Lehrach H."/>
            <person name="Reinhardt R."/>
            <person name="Weissenbach J."/>
            <person name="Roy S.W."/>
            <person name="Artiguenave F."/>
            <person name="Postlethwait J.H."/>
            <person name="Manak J.R."/>
            <person name="Thompson E.M."/>
            <person name="Jaillon O."/>
            <person name="Du Pasquier L."/>
            <person name="Boudinot P."/>
            <person name="Liberles D.A."/>
            <person name="Volff J.N."/>
            <person name="Philippe H."/>
            <person name="Lenhard B."/>
            <person name="Roest Crollius H."/>
            <person name="Wincker P."/>
            <person name="Chourrout D."/>
        </authorList>
    </citation>
    <scope>NUCLEOTIDE SEQUENCE [LARGE SCALE GENOMIC DNA]</scope>
</reference>
<proteinExistence type="predicted"/>
<sequence length="20" mass="2348">GKDEIYKAEIDNKIKKGFHN</sequence>
<feature type="non-terminal residue" evidence="1">
    <location>
        <position position="1"/>
    </location>
</feature>
<gene>
    <name evidence="1" type="ORF">GSOID_T00023539001</name>
</gene>
<dbReference type="Proteomes" id="UP000011014">
    <property type="component" value="Unassembled WGS sequence"/>
</dbReference>
<accession>E4Z186</accession>
<protein>
    <submittedName>
        <fullName evidence="1">Uncharacterized protein</fullName>
    </submittedName>
</protein>